<dbReference type="Proteomes" id="UP001482520">
    <property type="component" value="Unassembled WGS sequence"/>
</dbReference>
<proteinExistence type="predicted"/>
<comment type="caution">
    <text evidence="1">The sequence shown here is derived from an EMBL/GenBank/DDBJ whole genome shotgun (WGS) entry which is preliminary data.</text>
</comment>
<name>A0ABV1NTS7_9ACTN</name>
<keyword evidence="2" id="KW-1185">Reference proteome</keyword>
<dbReference type="InterPro" id="IPR027417">
    <property type="entry name" value="P-loop_NTPase"/>
</dbReference>
<dbReference type="Gene3D" id="3.40.50.300">
    <property type="entry name" value="P-loop containing nucleotide triphosphate hydrolases"/>
    <property type="match status" value="1"/>
</dbReference>
<evidence type="ECO:0000313" key="2">
    <source>
        <dbReference type="Proteomes" id="UP001482520"/>
    </source>
</evidence>
<protein>
    <recommendedName>
        <fullName evidence="3">Sulfotransferase family protein</fullName>
    </recommendedName>
</protein>
<evidence type="ECO:0008006" key="3">
    <source>
        <dbReference type="Google" id="ProtNLM"/>
    </source>
</evidence>
<reference evidence="1 2" key="1">
    <citation type="submission" date="2024-02" db="EMBL/GenBank/DDBJ databases">
        <title>Full genome sequence of Nocardioides kribbensis.</title>
        <authorList>
            <person name="Poletto B.L."/>
            <person name="Silva G."/>
            <person name="Galante D."/>
            <person name="Campos K.R."/>
            <person name="Santos M.B.N."/>
            <person name="Sacchi C.T."/>
        </authorList>
    </citation>
    <scope>NUCLEOTIDE SEQUENCE [LARGE SCALE GENOMIC DNA]</scope>
    <source>
        <strain evidence="1 2">O4R</strain>
    </source>
</reference>
<organism evidence="1 2">
    <name type="scientific">Nocardioides kribbensis</name>
    <dbReference type="NCBI Taxonomy" id="305517"/>
    <lineage>
        <taxon>Bacteria</taxon>
        <taxon>Bacillati</taxon>
        <taxon>Actinomycetota</taxon>
        <taxon>Actinomycetes</taxon>
        <taxon>Propionibacteriales</taxon>
        <taxon>Nocardioidaceae</taxon>
        <taxon>Nocardioides</taxon>
    </lineage>
</organism>
<dbReference type="EMBL" id="JBEGDP010000001">
    <property type="protein sequence ID" value="MEQ7845906.1"/>
    <property type="molecule type" value="Genomic_DNA"/>
</dbReference>
<accession>A0ABV1NTS7</accession>
<gene>
    <name evidence="1" type="ORF">V6R90_01355</name>
</gene>
<dbReference type="RefSeq" id="WP_349803572.1">
    <property type="nucleotide sequence ID" value="NZ_JBEGDP010000001.1"/>
</dbReference>
<evidence type="ECO:0000313" key="1">
    <source>
        <dbReference type="EMBL" id="MEQ7845906.1"/>
    </source>
</evidence>
<sequence length="379" mass="39779">MPPEQPRDTRSARPGGGRVVLHVGLPKTGTTWLQALLAAHRDELRAGGVVYPFVRPGAMFHGAVEVRGSRARFGLAAEQVEGAWAAVCARAGEFLDAGGRTAVISHEVLGGAAPDQVERALAPLAGREVHVVVTARDLGRQATAHWQEEVKLGATWSFADLEREQLRADTGREPAGPDDGGSRPHFWHAQDLVGALQRWTARLGPDRGHLVLCPPPGAPAAVLWERFAEAAGVDPALVDPGLSLPGNASLGAPETALLRAVNRALGDRLDPRVRARVVKQGYAEGELAATGSARPLAPAGLAEVLVPATRAWLDEVAAAGWSVHGDPADLDPVLAPPGDPTPDVEAVAGVDPAAVAQRLLDAAGAAGEVAVRPRRRWWR</sequence>
<dbReference type="SUPFAM" id="SSF52540">
    <property type="entry name" value="P-loop containing nucleoside triphosphate hydrolases"/>
    <property type="match status" value="1"/>
</dbReference>